<dbReference type="PANTHER" id="PTHR33402:SF16">
    <property type="entry name" value="VQ MOTIF-CONTAINING PROTEIN 13-RELATED"/>
    <property type="match status" value="1"/>
</dbReference>
<proteinExistence type="predicted"/>
<dbReference type="InterPro" id="IPR008889">
    <property type="entry name" value="VQ"/>
</dbReference>
<evidence type="ECO:0000256" key="2">
    <source>
        <dbReference type="ARBA" id="ARBA00022553"/>
    </source>
</evidence>
<dbReference type="Pfam" id="PF05678">
    <property type="entry name" value="VQ"/>
    <property type="match status" value="1"/>
</dbReference>
<keyword evidence="2" id="KW-0597">Phosphoprotein</keyword>
<evidence type="ECO:0000313" key="6">
    <source>
        <dbReference type="EMBL" id="KAK3007143.1"/>
    </source>
</evidence>
<feature type="domain" description="VQ" evidence="5">
    <location>
        <begin position="58"/>
        <end position="84"/>
    </location>
</feature>
<protein>
    <recommendedName>
        <fullName evidence="5">VQ domain-containing protein</fullName>
    </recommendedName>
</protein>
<gene>
    <name evidence="6" type="ORF">RJ639_016700</name>
</gene>
<name>A0AA88VHD1_9ASTE</name>
<keyword evidence="7" id="KW-1185">Reference proteome</keyword>
<dbReference type="InterPro" id="IPR039611">
    <property type="entry name" value="VQ_4/11/13/19/31/33"/>
</dbReference>
<dbReference type="Proteomes" id="UP001188597">
    <property type="component" value="Unassembled WGS sequence"/>
</dbReference>
<feature type="compositionally biased region" description="Polar residues" evidence="4">
    <location>
        <begin position="53"/>
        <end position="65"/>
    </location>
</feature>
<comment type="caution">
    <text evidence="6">The sequence shown here is derived from an EMBL/GenBank/DDBJ whole genome shotgun (WGS) entry which is preliminary data.</text>
</comment>
<dbReference type="PANTHER" id="PTHR33402">
    <property type="entry name" value="VQ MOTIF-CONTAINING PROTEIN 11-LIKE"/>
    <property type="match status" value="1"/>
</dbReference>
<organism evidence="6 7">
    <name type="scientific">Escallonia herrerae</name>
    <dbReference type="NCBI Taxonomy" id="1293975"/>
    <lineage>
        <taxon>Eukaryota</taxon>
        <taxon>Viridiplantae</taxon>
        <taxon>Streptophyta</taxon>
        <taxon>Embryophyta</taxon>
        <taxon>Tracheophyta</taxon>
        <taxon>Spermatophyta</taxon>
        <taxon>Magnoliopsida</taxon>
        <taxon>eudicotyledons</taxon>
        <taxon>Gunneridae</taxon>
        <taxon>Pentapetalae</taxon>
        <taxon>asterids</taxon>
        <taxon>campanulids</taxon>
        <taxon>Escalloniales</taxon>
        <taxon>Escalloniaceae</taxon>
        <taxon>Escallonia</taxon>
    </lineage>
</organism>
<dbReference type="EMBL" id="JAVXUP010001902">
    <property type="protein sequence ID" value="KAK3007143.1"/>
    <property type="molecule type" value="Genomic_DNA"/>
</dbReference>
<evidence type="ECO:0000256" key="4">
    <source>
        <dbReference type="SAM" id="MobiDB-lite"/>
    </source>
</evidence>
<evidence type="ECO:0000313" key="7">
    <source>
        <dbReference type="Proteomes" id="UP001188597"/>
    </source>
</evidence>
<evidence type="ECO:0000256" key="1">
    <source>
        <dbReference type="ARBA" id="ARBA00004123"/>
    </source>
</evidence>
<dbReference type="AlphaFoldDB" id="A0AA88VHD1"/>
<sequence length="307" mass="32937">MENSPRLQESQNPPLTLSPNSRSSNSSSSSSTNGVHHCHHPSPPATPLPITRSDPNNPYPTTFVQADTTSFKQVVQMLTGSSETAKAAATSRPDPTKNPIPPIKTGPKKERSSKLYERRNSLKNFKISPLIPGRLNNSGLSGSPRIPGTPEILSPSILDFPSLVLSPVTPLIPDPFNRSPHNGASPAINMEAESKAIAKKGFYLHPSPSSTPRDSEPRLLPLFPVESPRASGLAATVAWHIVSLKSSIAYVPLTTEDAAGSLRIHHHFLILIDAITHSPVANTVAMGMERGEVEMRDGVPAGTFEIE</sequence>
<reference evidence="6" key="1">
    <citation type="submission" date="2022-12" db="EMBL/GenBank/DDBJ databases">
        <title>Draft genome assemblies for two species of Escallonia (Escalloniales).</title>
        <authorList>
            <person name="Chanderbali A."/>
            <person name="Dervinis C."/>
            <person name="Anghel I."/>
            <person name="Soltis D."/>
            <person name="Soltis P."/>
            <person name="Zapata F."/>
        </authorList>
    </citation>
    <scope>NUCLEOTIDE SEQUENCE</scope>
    <source>
        <strain evidence="6">UCBG64.0493</strain>
        <tissue evidence="6">Leaf</tissue>
    </source>
</reference>
<evidence type="ECO:0000259" key="5">
    <source>
        <dbReference type="Pfam" id="PF05678"/>
    </source>
</evidence>
<comment type="subcellular location">
    <subcellularLocation>
        <location evidence="1">Nucleus</location>
    </subcellularLocation>
</comment>
<keyword evidence="3" id="KW-0539">Nucleus</keyword>
<evidence type="ECO:0000256" key="3">
    <source>
        <dbReference type="ARBA" id="ARBA00023242"/>
    </source>
</evidence>
<feature type="compositionally biased region" description="Polar residues" evidence="4">
    <location>
        <begin position="1"/>
        <end position="11"/>
    </location>
</feature>
<feature type="region of interest" description="Disordered" evidence="4">
    <location>
        <begin position="82"/>
        <end position="114"/>
    </location>
</feature>
<accession>A0AA88VHD1</accession>
<feature type="compositionally biased region" description="Low complexity" evidence="4">
    <location>
        <begin position="12"/>
        <end position="33"/>
    </location>
</feature>
<feature type="region of interest" description="Disordered" evidence="4">
    <location>
        <begin position="1"/>
        <end position="65"/>
    </location>
</feature>
<dbReference type="GO" id="GO:0005634">
    <property type="term" value="C:nucleus"/>
    <property type="evidence" value="ECO:0007669"/>
    <property type="project" value="UniProtKB-SubCell"/>
</dbReference>